<dbReference type="OrthoDB" id="4760831at2759"/>
<evidence type="ECO:0000256" key="1">
    <source>
        <dbReference type="SAM" id="MobiDB-lite"/>
    </source>
</evidence>
<sequence length="482" mass="55072">MALQWEGTSSRIVDAKETSIAPRPTNTNPLKNKLIHANIQVSSIEDITDPNAQYSLNDDSIEPNSPSADDVVYKQRAAEMQMWWDEAIAKNMNLPDGYSKVSVLLIKWTFDLDELQTEKEVEELDDVFRNVYHFDTETVELNVKSKPQHQLNRHISEFIENHDGPHNLLIVYYTGHGQYREDSKFLELTASINPIKGKGLSKDARANWNKAEEKLRADEVEGDVLTILDTCYSSNLVKSGNQDTRKFELLSACGFDQTTAAPGNLSFTRALIDALKDLANVYVDRPFSTFRLNQCILQDKRRHDTPSALWFRLSNEQHILLAPLRPEKEHARQKAGLLHTPRGFLTLRFALRDESLDREQIESLTKNLSKAFNTKSLNGKGLIRLRRIDWLGIKPASITHFERVALVMFVITQWKKVVLKRREQKGTQEGVGMEIKTAKPPPTRKRTREDVSDDTNPKRQLLRIDQPPSPPVSTSSRVHDED</sequence>
<keyword evidence="4" id="KW-1185">Reference proteome</keyword>
<feature type="region of interest" description="Disordered" evidence="1">
    <location>
        <begin position="428"/>
        <end position="482"/>
    </location>
</feature>
<dbReference type="RefSeq" id="XP_033524277.1">
    <property type="nucleotide sequence ID" value="XM_033668045.1"/>
</dbReference>
<dbReference type="InterPro" id="IPR011600">
    <property type="entry name" value="Pept_C14_caspase"/>
</dbReference>
<dbReference type="AlphaFoldDB" id="A0A6A6ADN9"/>
<dbReference type="GeneID" id="54408477"/>
<protein>
    <recommendedName>
        <fullName evidence="2">Peptidase C14 caspase domain-containing protein</fullName>
    </recommendedName>
</protein>
<evidence type="ECO:0000313" key="4">
    <source>
        <dbReference type="Proteomes" id="UP000799771"/>
    </source>
</evidence>
<dbReference type="Pfam" id="PF00656">
    <property type="entry name" value="Peptidase_C14"/>
    <property type="match status" value="1"/>
</dbReference>
<proteinExistence type="predicted"/>
<feature type="compositionally biased region" description="Polar residues" evidence="1">
    <location>
        <begin position="1"/>
        <end position="11"/>
    </location>
</feature>
<name>A0A6A6ADN9_9PLEO</name>
<dbReference type="EMBL" id="ML977505">
    <property type="protein sequence ID" value="KAF2129890.1"/>
    <property type="molecule type" value="Genomic_DNA"/>
</dbReference>
<evidence type="ECO:0000259" key="2">
    <source>
        <dbReference type="Pfam" id="PF00656"/>
    </source>
</evidence>
<organism evidence="3 4">
    <name type="scientific">Dothidotthia symphoricarpi CBS 119687</name>
    <dbReference type="NCBI Taxonomy" id="1392245"/>
    <lineage>
        <taxon>Eukaryota</taxon>
        <taxon>Fungi</taxon>
        <taxon>Dikarya</taxon>
        <taxon>Ascomycota</taxon>
        <taxon>Pezizomycotina</taxon>
        <taxon>Dothideomycetes</taxon>
        <taxon>Pleosporomycetidae</taxon>
        <taxon>Pleosporales</taxon>
        <taxon>Dothidotthiaceae</taxon>
        <taxon>Dothidotthia</taxon>
    </lineage>
</organism>
<gene>
    <name evidence="3" type="ORF">P153DRAFT_366394</name>
</gene>
<feature type="region of interest" description="Disordered" evidence="1">
    <location>
        <begin position="1"/>
        <end position="28"/>
    </location>
</feature>
<dbReference type="GO" id="GO:0006508">
    <property type="term" value="P:proteolysis"/>
    <property type="evidence" value="ECO:0007669"/>
    <property type="project" value="InterPro"/>
</dbReference>
<accession>A0A6A6ADN9</accession>
<dbReference type="Proteomes" id="UP000799771">
    <property type="component" value="Unassembled WGS sequence"/>
</dbReference>
<feature type="domain" description="Peptidase C14 caspase" evidence="2">
    <location>
        <begin position="116"/>
        <end position="232"/>
    </location>
</feature>
<reference evidence="3" key="1">
    <citation type="journal article" date="2020" name="Stud. Mycol.">
        <title>101 Dothideomycetes genomes: a test case for predicting lifestyles and emergence of pathogens.</title>
        <authorList>
            <person name="Haridas S."/>
            <person name="Albert R."/>
            <person name="Binder M."/>
            <person name="Bloem J."/>
            <person name="Labutti K."/>
            <person name="Salamov A."/>
            <person name="Andreopoulos B."/>
            <person name="Baker S."/>
            <person name="Barry K."/>
            <person name="Bills G."/>
            <person name="Bluhm B."/>
            <person name="Cannon C."/>
            <person name="Castanera R."/>
            <person name="Culley D."/>
            <person name="Daum C."/>
            <person name="Ezra D."/>
            <person name="Gonzalez J."/>
            <person name="Henrissat B."/>
            <person name="Kuo A."/>
            <person name="Liang C."/>
            <person name="Lipzen A."/>
            <person name="Lutzoni F."/>
            <person name="Magnuson J."/>
            <person name="Mondo S."/>
            <person name="Nolan M."/>
            <person name="Ohm R."/>
            <person name="Pangilinan J."/>
            <person name="Park H.-J."/>
            <person name="Ramirez L."/>
            <person name="Alfaro M."/>
            <person name="Sun H."/>
            <person name="Tritt A."/>
            <person name="Yoshinaga Y."/>
            <person name="Zwiers L.-H."/>
            <person name="Turgeon B."/>
            <person name="Goodwin S."/>
            <person name="Spatafora J."/>
            <person name="Crous P."/>
            <person name="Grigoriev I."/>
        </authorList>
    </citation>
    <scope>NUCLEOTIDE SEQUENCE</scope>
    <source>
        <strain evidence="3">CBS 119687</strain>
    </source>
</reference>
<dbReference type="GO" id="GO:0004197">
    <property type="term" value="F:cysteine-type endopeptidase activity"/>
    <property type="evidence" value="ECO:0007669"/>
    <property type="project" value="InterPro"/>
</dbReference>
<evidence type="ECO:0000313" key="3">
    <source>
        <dbReference type="EMBL" id="KAF2129890.1"/>
    </source>
</evidence>
<dbReference type="Gene3D" id="3.40.50.1460">
    <property type="match status" value="1"/>
</dbReference>